<proteinExistence type="predicted"/>
<feature type="region of interest" description="Disordered" evidence="1">
    <location>
        <begin position="43"/>
        <end position="67"/>
    </location>
</feature>
<evidence type="ECO:0000256" key="1">
    <source>
        <dbReference type="SAM" id="MobiDB-lite"/>
    </source>
</evidence>
<dbReference type="AlphaFoldDB" id="A0A7X5C1N5"/>
<organism evidence="2 3">
    <name type="scientific">Paenibacillus sacheonensis</name>
    <dbReference type="NCBI Taxonomy" id="742054"/>
    <lineage>
        <taxon>Bacteria</taxon>
        <taxon>Bacillati</taxon>
        <taxon>Bacillota</taxon>
        <taxon>Bacilli</taxon>
        <taxon>Bacillales</taxon>
        <taxon>Paenibacillaceae</taxon>
        <taxon>Paenibacillus</taxon>
    </lineage>
</organism>
<reference evidence="2 3" key="1">
    <citation type="submission" date="2020-01" db="EMBL/GenBank/DDBJ databases">
        <title>Paenibacillus soybeanensis sp. nov. isolated from the nodules of soybean (Glycine max(L.) Merr).</title>
        <authorList>
            <person name="Wang H."/>
        </authorList>
    </citation>
    <scope>NUCLEOTIDE SEQUENCE [LARGE SCALE GENOMIC DNA]</scope>
    <source>
        <strain evidence="2 3">DSM 23054</strain>
    </source>
</reference>
<keyword evidence="3" id="KW-1185">Reference proteome</keyword>
<dbReference type="EMBL" id="JAAAMU010000024">
    <property type="protein sequence ID" value="NBC72932.1"/>
    <property type="molecule type" value="Genomic_DNA"/>
</dbReference>
<accession>A0A7X5C1N5</accession>
<name>A0A7X5C1N5_9BACL</name>
<feature type="region of interest" description="Disordered" evidence="1">
    <location>
        <begin position="139"/>
        <end position="158"/>
    </location>
</feature>
<evidence type="ECO:0000313" key="2">
    <source>
        <dbReference type="EMBL" id="NBC72932.1"/>
    </source>
</evidence>
<dbReference type="OrthoDB" id="2613992at2"/>
<protein>
    <submittedName>
        <fullName evidence="2">Uncharacterized protein</fullName>
    </submittedName>
</protein>
<gene>
    <name evidence="2" type="ORF">GT003_28455</name>
</gene>
<dbReference type="Proteomes" id="UP000558113">
    <property type="component" value="Unassembled WGS sequence"/>
</dbReference>
<evidence type="ECO:0000313" key="3">
    <source>
        <dbReference type="Proteomes" id="UP000558113"/>
    </source>
</evidence>
<dbReference type="RefSeq" id="WP_161704396.1">
    <property type="nucleotide sequence ID" value="NZ_JAAAMU010000024.1"/>
</dbReference>
<comment type="caution">
    <text evidence="2">The sequence shown here is derived from an EMBL/GenBank/DDBJ whole genome shotgun (WGS) entry which is preliminary data.</text>
</comment>
<sequence>MQQKTLVTLALSFLVILLVVLWFVTGGSGTVKTFETTIDSVQAQDQDQDQDQNQDNDRGLLVNCSDQVNRGKHGDRDDIGYLCSIKVTDGTKLADADGTPLTFDDFANGDSVRITFSKGKNISSRHLRQYNAAEITRLQQAQGQAQEQQAQEQQTKEQ</sequence>